<reference evidence="1" key="1">
    <citation type="submission" date="2020-10" db="EMBL/GenBank/DDBJ databases">
        <title>Taxonomic study of unclassified bacteria belonging to the class Ktedonobacteria.</title>
        <authorList>
            <person name="Yabe S."/>
            <person name="Wang C.M."/>
            <person name="Zheng Y."/>
            <person name="Sakai Y."/>
            <person name="Cavaletti L."/>
            <person name="Monciardini P."/>
            <person name="Donadio S."/>
        </authorList>
    </citation>
    <scope>NUCLEOTIDE SEQUENCE</scope>
    <source>
        <strain evidence="1">SOSP1-1</strain>
    </source>
</reference>
<keyword evidence="2" id="KW-1185">Reference proteome</keyword>
<comment type="caution">
    <text evidence="1">The sequence shown here is derived from an EMBL/GenBank/DDBJ whole genome shotgun (WGS) entry which is preliminary data.</text>
</comment>
<dbReference type="RefSeq" id="WP_236031960.1">
    <property type="nucleotide sequence ID" value="NZ_BNJF01000012.1"/>
</dbReference>
<gene>
    <name evidence="1" type="ORF">KSX_95420</name>
</gene>
<dbReference type="EMBL" id="BNJF01000012">
    <property type="protein sequence ID" value="GHO51379.1"/>
    <property type="molecule type" value="Genomic_DNA"/>
</dbReference>
<protein>
    <submittedName>
        <fullName evidence="1">Uncharacterized protein</fullName>
    </submittedName>
</protein>
<dbReference type="InterPro" id="IPR027417">
    <property type="entry name" value="P-loop_NTPase"/>
</dbReference>
<sequence>MQRIEEGVNRDITVLNSILLMLKRVRENGSGGNGDDKVRQVKTVLAGTLKEQKVLIFTSYHDTAAYLHQQLLDDTTWQEQAGKPVLGLISGNTKPEERRKLIERFAPIANRPPEIPVINSGNQMGQKSRFSSALMFSLKDRTCKTQAS</sequence>
<evidence type="ECO:0000313" key="2">
    <source>
        <dbReference type="Proteomes" id="UP000612362"/>
    </source>
</evidence>
<evidence type="ECO:0000313" key="1">
    <source>
        <dbReference type="EMBL" id="GHO51379.1"/>
    </source>
</evidence>
<dbReference type="SUPFAM" id="SSF52540">
    <property type="entry name" value="P-loop containing nucleoside triphosphate hydrolases"/>
    <property type="match status" value="1"/>
</dbReference>
<dbReference type="Proteomes" id="UP000612362">
    <property type="component" value="Unassembled WGS sequence"/>
</dbReference>
<organism evidence="1 2">
    <name type="scientific">Ktedonospora formicarum</name>
    <dbReference type="NCBI Taxonomy" id="2778364"/>
    <lineage>
        <taxon>Bacteria</taxon>
        <taxon>Bacillati</taxon>
        <taxon>Chloroflexota</taxon>
        <taxon>Ktedonobacteria</taxon>
        <taxon>Ktedonobacterales</taxon>
        <taxon>Ktedonobacteraceae</taxon>
        <taxon>Ktedonospora</taxon>
    </lineage>
</organism>
<dbReference type="AlphaFoldDB" id="A0A8J3IGF4"/>
<name>A0A8J3IGF4_9CHLR</name>
<accession>A0A8J3IGF4</accession>
<proteinExistence type="predicted"/>
<dbReference type="Gene3D" id="3.40.50.300">
    <property type="entry name" value="P-loop containing nucleotide triphosphate hydrolases"/>
    <property type="match status" value="1"/>
</dbReference>